<dbReference type="AlphaFoldDB" id="A0A508T6H1"/>
<sequence>MISVERLEKIATDVSFQPASVERVIRLIDVLHQIANDRELGKLLASKAAPRSTCSISH</sequence>
<dbReference type="RefSeq" id="WP_244626540.1">
    <property type="nucleotide sequence ID" value="NZ_CAADFC020000011.1"/>
</dbReference>
<dbReference type="EMBL" id="CAADFC020000011">
    <property type="protein sequence ID" value="VIO70523.1"/>
    <property type="molecule type" value="Genomic_DNA"/>
</dbReference>
<evidence type="ECO:0000313" key="2">
    <source>
        <dbReference type="Proteomes" id="UP000328092"/>
    </source>
</evidence>
<organism evidence="1 2">
    <name type="scientific">Bradyrhizobium ivorense</name>
    <dbReference type="NCBI Taxonomy" id="2511166"/>
    <lineage>
        <taxon>Bacteria</taxon>
        <taxon>Pseudomonadati</taxon>
        <taxon>Pseudomonadota</taxon>
        <taxon>Alphaproteobacteria</taxon>
        <taxon>Hyphomicrobiales</taxon>
        <taxon>Nitrobacteraceae</taxon>
        <taxon>Bradyrhizobium</taxon>
    </lineage>
</organism>
<accession>A0A508T6H1</accession>
<proteinExistence type="predicted"/>
<comment type="caution">
    <text evidence="1">The sequence shown here is derived from an EMBL/GenBank/DDBJ whole genome shotgun (WGS) entry which is preliminary data.</text>
</comment>
<keyword evidence="2" id="KW-1185">Reference proteome</keyword>
<name>A0A508T6H1_9BRAD</name>
<protein>
    <submittedName>
        <fullName evidence="1">Uncharacterized protein</fullName>
    </submittedName>
</protein>
<evidence type="ECO:0000313" key="1">
    <source>
        <dbReference type="EMBL" id="VIO70523.1"/>
    </source>
</evidence>
<dbReference type="Proteomes" id="UP000328092">
    <property type="component" value="Unassembled WGS sequence"/>
</dbReference>
<gene>
    <name evidence="1" type="ORF">CI1B_31770</name>
</gene>
<reference evidence="1" key="1">
    <citation type="submission" date="2019-02" db="EMBL/GenBank/DDBJ databases">
        <authorList>
            <person name="Pothier F.J."/>
        </authorList>
    </citation>
    <scope>NUCLEOTIDE SEQUENCE</scope>
    <source>
        <strain evidence="1">CI-1B</strain>
    </source>
</reference>